<reference evidence="1 2" key="1">
    <citation type="submission" date="2016-10" db="EMBL/GenBank/DDBJ databases">
        <authorList>
            <person name="de Groot N.N."/>
        </authorList>
    </citation>
    <scope>NUCLEOTIDE SEQUENCE [LARGE SCALE GENOMIC DNA]</scope>
    <source>
        <strain evidence="1 2">DSM 43067</strain>
    </source>
</reference>
<protein>
    <recommendedName>
        <fullName evidence="3">LysR substrate binding domain-containing protein</fullName>
    </recommendedName>
</protein>
<evidence type="ECO:0000313" key="1">
    <source>
        <dbReference type="EMBL" id="SFQ30480.1"/>
    </source>
</evidence>
<keyword evidence="2" id="KW-1185">Reference proteome</keyword>
<accession>A0A1I5XEU4</accession>
<sequence>MLRDGRADAALLYTPTDDVRGLDTETLLSERRSLCCLCPIPSHVR</sequence>
<dbReference type="Proteomes" id="UP000183413">
    <property type="component" value="Unassembled WGS sequence"/>
</dbReference>
<name>A0A1I5XEU4_9ACTN</name>
<evidence type="ECO:0008006" key="3">
    <source>
        <dbReference type="Google" id="ProtNLM"/>
    </source>
</evidence>
<dbReference type="InParanoid" id="A0A1I5XEU4"/>
<proteinExistence type="predicted"/>
<evidence type="ECO:0000313" key="2">
    <source>
        <dbReference type="Proteomes" id="UP000183413"/>
    </source>
</evidence>
<organism evidence="1 2">
    <name type="scientific">Actinomadura madurae</name>
    <dbReference type="NCBI Taxonomy" id="1993"/>
    <lineage>
        <taxon>Bacteria</taxon>
        <taxon>Bacillati</taxon>
        <taxon>Actinomycetota</taxon>
        <taxon>Actinomycetes</taxon>
        <taxon>Streptosporangiales</taxon>
        <taxon>Thermomonosporaceae</taxon>
        <taxon>Actinomadura</taxon>
    </lineage>
</organism>
<dbReference type="AlphaFoldDB" id="A0A1I5XEU4"/>
<dbReference type="EMBL" id="FOVH01000026">
    <property type="protein sequence ID" value="SFQ30480.1"/>
    <property type="molecule type" value="Genomic_DNA"/>
</dbReference>
<gene>
    <name evidence="1" type="ORF">SAMN04489713_126106</name>
</gene>